<protein>
    <submittedName>
        <fullName evidence="1">RCG47918</fullName>
    </submittedName>
</protein>
<feature type="non-terminal residue" evidence="1">
    <location>
        <position position="9"/>
    </location>
</feature>
<accession>A6I0R8</accession>
<dbReference type="EMBL" id="CH473953">
    <property type="protein sequence ID" value="EDM13049.1"/>
    <property type="molecule type" value="Genomic_DNA"/>
</dbReference>
<name>A6I0R8_RAT</name>
<reference evidence="2" key="1">
    <citation type="submission" date="2005-09" db="EMBL/GenBank/DDBJ databases">
        <authorList>
            <person name="Mural R.J."/>
            <person name="Li P.W."/>
            <person name="Adams M.D."/>
            <person name="Amanatides P.G."/>
            <person name="Baden-Tillson H."/>
            <person name="Barnstead M."/>
            <person name="Chin S.H."/>
            <person name="Dew I."/>
            <person name="Evans C.A."/>
            <person name="Ferriera S."/>
            <person name="Flanigan M."/>
            <person name="Fosler C."/>
            <person name="Glodek A."/>
            <person name="Gu Z."/>
            <person name="Holt R.A."/>
            <person name="Jennings D."/>
            <person name="Kraft C.L."/>
            <person name="Lu F."/>
            <person name="Nguyen T."/>
            <person name="Nusskern D.R."/>
            <person name="Pfannkoch C.M."/>
            <person name="Sitter C."/>
            <person name="Sutton G.G."/>
            <person name="Venter J.C."/>
            <person name="Wang Z."/>
            <person name="Woodage T."/>
            <person name="Zheng X.H."/>
            <person name="Zhong F."/>
        </authorList>
    </citation>
    <scope>NUCLEOTIDE SEQUENCE [LARGE SCALE GENOMIC DNA]</scope>
    <source>
        <strain>BN</strain>
        <strain evidence="2">Sprague-Dawley</strain>
    </source>
</reference>
<organism evidence="1 2">
    <name type="scientific">Rattus norvegicus</name>
    <name type="common">Rat</name>
    <dbReference type="NCBI Taxonomy" id="10116"/>
    <lineage>
        <taxon>Eukaryota</taxon>
        <taxon>Metazoa</taxon>
        <taxon>Chordata</taxon>
        <taxon>Craniata</taxon>
        <taxon>Vertebrata</taxon>
        <taxon>Euteleostomi</taxon>
        <taxon>Mammalia</taxon>
        <taxon>Eutheria</taxon>
        <taxon>Euarchontoglires</taxon>
        <taxon>Glires</taxon>
        <taxon>Rodentia</taxon>
        <taxon>Myomorpha</taxon>
        <taxon>Muroidea</taxon>
        <taxon>Muridae</taxon>
        <taxon>Murinae</taxon>
        <taxon>Rattus</taxon>
    </lineage>
</organism>
<feature type="non-terminal residue" evidence="1">
    <location>
        <position position="1"/>
    </location>
</feature>
<dbReference type="Proteomes" id="UP000234681">
    <property type="component" value="Chromosome 1"/>
</dbReference>
<evidence type="ECO:0000313" key="1">
    <source>
        <dbReference type="EMBL" id="EDM13049.1"/>
    </source>
</evidence>
<sequence>SDFIYLFTF</sequence>
<proteinExistence type="predicted"/>
<gene>
    <name evidence="1" type="ORF">rCG_47918</name>
</gene>
<evidence type="ECO:0000313" key="2">
    <source>
        <dbReference type="Proteomes" id="UP000234681"/>
    </source>
</evidence>